<dbReference type="InterPro" id="IPR024654">
    <property type="entry name" value="Calcineurin-like_PHP_lpxH"/>
</dbReference>
<organism evidence="2">
    <name type="scientific">Candidatus Methanophaga sp. ANME-1 ERB7</name>
    <dbReference type="NCBI Taxonomy" id="2759913"/>
    <lineage>
        <taxon>Archaea</taxon>
        <taxon>Methanobacteriati</taxon>
        <taxon>Methanobacteriota</taxon>
        <taxon>Stenosarchaea group</taxon>
        <taxon>Methanomicrobia</taxon>
        <taxon>Candidatus Methanophagales</taxon>
        <taxon>Candidatus Methanophagaceae</taxon>
        <taxon>Candidatus Methanophaga</taxon>
    </lineage>
</organism>
<gene>
    <name evidence="2" type="ORF">LFMFKLDH_00012</name>
</gene>
<proteinExistence type="predicted"/>
<evidence type="ECO:0000259" key="1">
    <source>
        <dbReference type="Pfam" id="PF12850"/>
    </source>
</evidence>
<accession>A0A7G9Z524</accession>
<dbReference type="SUPFAM" id="SSF56300">
    <property type="entry name" value="Metallo-dependent phosphatases"/>
    <property type="match status" value="1"/>
</dbReference>
<name>A0A7G9Z524_9EURY</name>
<protein>
    <recommendedName>
        <fullName evidence="1">Calcineurin-like phosphoesterase domain-containing protein</fullName>
    </recommendedName>
</protein>
<dbReference type="Pfam" id="PF12850">
    <property type="entry name" value="Metallophos_2"/>
    <property type="match status" value="1"/>
</dbReference>
<dbReference type="InterPro" id="IPR029052">
    <property type="entry name" value="Metallo-depent_PP-like"/>
</dbReference>
<dbReference type="AlphaFoldDB" id="A0A7G9Z524"/>
<evidence type="ECO:0000313" key="2">
    <source>
        <dbReference type="EMBL" id="QNO55358.1"/>
    </source>
</evidence>
<dbReference type="Gene3D" id="3.60.21.10">
    <property type="match status" value="1"/>
</dbReference>
<dbReference type="PANTHER" id="PTHR43165:SF1">
    <property type="entry name" value="PHOSPHODIESTERASE MJ0936"/>
    <property type="match status" value="1"/>
</dbReference>
<reference evidence="2" key="1">
    <citation type="submission" date="2020-06" db="EMBL/GenBank/DDBJ databases">
        <title>Unique genomic features of the anaerobic methanotrophic archaea.</title>
        <authorList>
            <person name="Chadwick G.L."/>
            <person name="Skennerton C.T."/>
            <person name="Laso-Perez R."/>
            <person name="Leu A.O."/>
            <person name="Speth D.R."/>
            <person name="Yu H."/>
            <person name="Morgan-Lang C."/>
            <person name="Hatzenpichler R."/>
            <person name="Goudeau D."/>
            <person name="Malmstrom R."/>
            <person name="Brazelton W.J."/>
            <person name="Woyke T."/>
            <person name="Hallam S.J."/>
            <person name="Tyson G.W."/>
            <person name="Wegener G."/>
            <person name="Boetius A."/>
            <person name="Orphan V."/>
        </authorList>
    </citation>
    <scope>NUCLEOTIDE SEQUENCE</scope>
</reference>
<feature type="domain" description="Calcineurin-like phosphoesterase" evidence="1">
    <location>
        <begin position="19"/>
        <end position="92"/>
    </location>
</feature>
<dbReference type="EMBL" id="MT631611">
    <property type="protein sequence ID" value="QNO55358.1"/>
    <property type="molecule type" value="Genomic_DNA"/>
</dbReference>
<sequence length="101" mass="11451">MKLGIIADTHDDLEDIEKAVRVLYEDPHDFELARKKLIVTHKPKIVEALAVSGAYDVVIYGHTHKAEIEKKENKALMINPGECCGRSHEKENGCHTRFREG</sequence>
<dbReference type="InterPro" id="IPR053193">
    <property type="entry name" value="MetalloPDE_YfcE-like"/>
</dbReference>
<dbReference type="PANTHER" id="PTHR43165">
    <property type="entry name" value="METALLOPHOSPHOESTERASE"/>
    <property type="match status" value="1"/>
</dbReference>